<accession>A0A813MV72</accession>
<comment type="caution">
    <text evidence="2">The sequence shown here is derived from an EMBL/GenBank/DDBJ whole genome shotgun (WGS) entry which is preliminary data.</text>
</comment>
<gene>
    <name evidence="2" type="ORF">JYZ213_LOCUS793</name>
</gene>
<feature type="transmembrane region" description="Helical" evidence="1">
    <location>
        <begin position="266"/>
        <end position="287"/>
    </location>
</feature>
<sequence>MEIYWPLGLIISTMIVIHIYETIEAYRELSKNHQSVKKANNKAKLNLLEVKSEPHKLASVKGEDTSKGVKRFINREQWNPISAQESITPVLTSAESKTVCQYFRSSYGCSLVFCIMCLILAGLAMLHALVPTIYRLGIQHETFLVDTWKINCIRISYIVLSGIFSFIAMIMMTFSIGSYIRILRKLEILLSSTELSQNIDLERLYFLNLRDPRNLEHFLSLFRPTMRDIDPYHVYLSTMTCATVIDLILIITVIVHVFVYRYSDTLLMFWCLIDIIILSIFIILFLINVVRINKLLTYDLVRQLKTLKISILTSPASDRNRRDIICYLDAVIDHTEYTSRGYTVKLLCFVIDQKLVMKILVTIFSGIGSSITWLVKYR</sequence>
<evidence type="ECO:0000313" key="2">
    <source>
        <dbReference type="EMBL" id="CAF0726084.1"/>
    </source>
</evidence>
<feature type="transmembrane region" description="Helical" evidence="1">
    <location>
        <begin position="232"/>
        <end position="260"/>
    </location>
</feature>
<proteinExistence type="predicted"/>
<name>A0A813MV72_9BILA</name>
<feature type="transmembrane region" description="Helical" evidence="1">
    <location>
        <begin position="6"/>
        <end position="23"/>
    </location>
</feature>
<feature type="transmembrane region" description="Helical" evidence="1">
    <location>
        <begin position="154"/>
        <end position="180"/>
    </location>
</feature>
<feature type="transmembrane region" description="Helical" evidence="1">
    <location>
        <begin position="355"/>
        <end position="375"/>
    </location>
</feature>
<evidence type="ECO:0000313" key="3">
    <source>
        <dbReference type="Proteomes" id="UP000663845"/>
    </source>
</evidence>
<keyword evidence="1" id="KW-1133">Transmembrane helix</keyword>
<protein>
    <submittedName>
        <fullName evidence="2">Uncharacterized protein</fullName>
    </submittedName>
</protein>
<keyword evidence="1" id="KW-0472">Membrane</keyword>
<keyword evidence="1" id="KW-0812">Transmembrane</keyword>
<organism evidence="2 3">
    <name type="scientific">Adineta steineri</name>
    <dbReference type="NCBI Taxonomy" id="433720"/>
    <lineage>
        <taxon>Eukaryota</taxon>
        <taxon>Metazoa</taxon>
        <taxon>Spiralia</taxon>
        <taxon>Gnathifera</taxon>
        <taxon>Rotifera</taxon>
        <taxon>Eurotatoria</taxon>
        <taxon>Bdelloidea</taxon>
        <taxon>Adinetida</taxon>
        <taxon>Adinetidae</taxon>
        <taxon>Adineta</taxon>
    </lineage>
</organism>
<dbReference type="Proteomes" id="UP000663845">
    <property type="component" value="Unassembled WGS sequence"/>
</dbReference>
<dbReference type="AlphaFoldDB" id="A0A813MV72"/>
<reference evidence="2" key="1">
    <citation type="submission" date="2021-02" db="EMBL/GenBank/DDBJ databases">
        <authorList>
            <person name="Nowell W R."/>
        </authorList>
    </citation>
    <scope>NUCLEOTIDE SEQUENCE</scope>
</reference>
<evidence type="ECO:0000256" key="1">
    <source>
        <dbReference type="SAM" id="Phobius"/>
    </source>
</evidence>
<feature type="transmembrane region" description="Helical" evidence="1">
    <location>
        <begin position="111"/>
        <end position="134"/>
    </location>
</feature>
<dbReference type="EMBL" id="CAJNOG010000003">
    <property type="protein sequence ID" value="CAF0726084.1"/>
    <property type="molecule type" value="Genomic_DNA"/>
</dbReference>